<evidence type="ECO:0000313" key="1">
    <source>
        <dbReference type="EMBL" id="KAJ9058702.1"/>
    </source>
</evidence>
<accession>A0ACC2S8K9</accession>
<sequence length="201" mass="22334">MQNHPDFIIHTLIANLQTHTHQQAGIVCFFCHFCSNIYHAYVTTYAVIIETTTLKVVGTYIPPSAPIKVFEATFNAYPDIYFSLVTSMSSLASLEMKHFRALWTDSELFLAFAPTETSVMSALMRTTLQSFTVCLQECLCTATLSLVFPLLTLVIPFFSLKQLVLPCQPQYLALNACDTTSGALSTLAPALYSENTLKLLL</sequence>
<evidence type="ECO:0000313" key="2">
    <source>
        <dbReference type="Proteomes" id="UP001165960"/>
    </source>
</evidence>
<dbReference type="EMBL" id="QTSX02005711">
    <property type="protein sequence ID" value="KAJ9058702.1"/>
    <property type="molecule type" value="Genomic_DNA"/>
</dbReference>
<keyword evidence="2" id="KW-1185">Reference proteome</keyword>
<gene>
    <name evidence="1" type="ORF">DSO57_1009781</name>
</gene>
<protein>
    <submittedName>
        <fullName evidence="1">Uncharacterized protein</fullName>
    </submittedName>
</protein>
<name>A0ACC2S8K9_9FUNG</name>
<reference evidence="1" key="1">
    <citation type="submission" date="2022-04" db="EMBL/GenBank/DDBJ databases">
        <title>Genome of the entomopathogenic fungus Entomophthora muscae.</title>
        <authorList>
            <person name="Elya C."/>
            <person name="Lovett B.R."/>
            <person name="Lee E."/>
            <person name="Macias A.M."/>
            <person name="Hajek A.E."/>
            <person name="De Bivort B.L."/>
            <person name="Kasson M.T."/>
            <person name="De Fine Licht H.H."/>
            <person name="Stajich J.E."/>
        </authorList>
    </citation>
    <scope>NUCLEOTIDE SEQUENCE</scope>
    <source>
        <strain evidence="1">Berkeley</strain>
    </source>
</reference>
<organism evidence="1 2">
    <name type="scientific">Entomophthora muscae</name>
    <dbReference type="NCBI Taxonomy" id="34485"/>
    <lineage>
        <taxon>Eukaryota</taxon>
        <taxon>Fungi</taxon>
        <taxon>Fungi incertae sedis</taxon>
        <taxon>Zoopagomycota</taxon>
        <taxon>Entomophthoromycotina</taxon>
        <taxon>Entomophthoromycetes</taxon>
        <taxon>Entomophthorales</taxon>
        <taxon>Entomophthoraceae</taxon>
        <taxon>Entomophthora</taxon>
    </lineage>
</organism>
<dbReference type="Proteomes" id="UP001165960">
    <property type="component" value="Unassembled WGS sequence"/>
</dbReference>
<comment type="caution">
    <text evidence="1">The sequence shown here is derived from an EMBL/GenBank/DDBJ whole genome shotgun (WGS) entry which is preliminary data.</text>
</comment>
<proteinExistence type="predicted"/>